<sequence>MGSAMKTDIENGEWIRPPTWKQQTHEPTTQCDNDNHETKHQSIEISG</sequence>
<feature type="non-terminal residue" evidence="2">
    <location>
        <position position="47"/>
    </location>
</feature>
<keyword evidence="3" id="KW-1185">Reference proteome</keyword>
<evidence type="ECO:0000313" key="3">
    <source>
        <dbReference type="Proteomes" id="UP000265520"/>
    </source>
</evidence>
<name>A0A392V3Q4_9FABA</name>
<feature type="compositionally biased region" description="Polar residues" evidence="1">
    <location>
        <begin position="20"/>
        <end position="32"/>
    </location>
</feature>
<comment type="caution">
    <text evidence="2">The sequence shown here is derived from an EMBL/GenBank/DDBJ whole genome shotgun (WGS) entry which is preliminary data.</text>
</comment>
<proteinExistence type="predicted"/>
<feature type="region of interest" description="Disordered" evidence="1">
    <location>
        <begin position="1"/>
        <end position="47"/>
    </location>
</feature>
<protein>
    <submittedName>
        <fullName evidence="2">Uncharacterized protein</fullName>
    </submittedName>
</protein>
<organism evidence="2 3">
    <name type="scientific">Trifolium medium</name>
    <dbReference type="NCBI Taxonomy" id="97028"/>
    <lineage>
        <taxon>Eukaryota</taxon>
        <taxon>Viridiplantae</taxon>
        <taxon>Streptophyta</taxon>
        <taxon>Embryophyta</taxon>
        <taxon>Tracheophyta</taxon>
        <taxon>Spermatophyta</taxon>
        <taxon>Magnoliopsida</taxon>
        <taxon>eudicotyledons</taxon>
        <taxon>Gunneridae</taxon>
        <taxon>Pentapetalae</taxon>
        <taxon>rosids</taxon>
        <taxon>fabids</taxon>
        <taxon>Fabales</taxon>
        <taxon>Fabaceae</taxon>
        <taxon>Papilionoideae</taxon>
        <taxon>50 kb inversion clade</taxon>
        <taxon>NPAAA clade</taxon>
        <taxon>Hologalegina</taxon>
        <taxon>IRL clade</taxon>
        <taxon>Trifolieae</taxon>
        <taxon>Trifolium</taxon>
    </lineage>
</organism>
<dbReference type="EMBL" id="LXQA011022186">
    <property type="protein sequence ID" value="MCI81575.1"/>
    <property type="molecule type" value="Genomic_DNA"/>
</dbReference>
<dbReference type="AlphaFoldDB" id="A0A392V3Q4"/>
<dbReference type="Proteomes" id="UP000265520">
    <property type="component" value="Unassembled WGS sequence"/>
</dbReference>
<accession>A0A392V3Q4</accession>
<feature type="compositionally biased region" description="Basic and acidic residues" evidence="1">
    <location>
        <begin position="33"/>
        <end position="47"/>
    </location>
</feature>
<reference evidence="2 3" key="1">
    <citation type="journal article" date="2018" name="Front. Plant Sci.">
        <title>Red Clover (Trifolium pratense) and Zigzag Clover (T. medium) - A Picture of Genomic Similarities and Differences.</title>
        <authorList>
            <person name="Dluhosova J."/>
            <person name="Istvanek J."/>
            <person name="Nedelnik J."/>
            <person name="Repkova J."/>
        </authorList>
    </citation>
    <scope>NUCLEOTIDE SEQUENCE [LARGE SCALE GENOMIC DNA]</scope>
    <source>
        <strain evidence="3">cv. 10/8</strain>
        <tissue evidence="2">Leaf</tissue>
    </source>
</reference>
<evidence type="ECO:0000256" key="1">
    <source>
        <dbReference type="SAM" id="MobiDB-lite"/>
    </source>
</evidence>
<evidence type="ECO:0000313" key="2">
    <source>
        <dbReference type="EMBL" id="MCI81575.1"/>
    </source>
</evidence>